<dbReference type="InterPro" id="IPR036513">
    <property type="entry name" value="STAS_dom_sf"/>
</dbReference>
<dbReference type="EMBL" id="DSRD01000332">
    <property type="protein sequence ID" value="HGW93640.1"/>
    <property type="molecule type" value="Genomic_DNA"/>
</dbReference>
<organism evidence="1">
    <name type="scientific">Oscillatoriales cyanobacterium SpSt-402</name>
    <dbReference type="NCBI Taxonomy" id="2282168"/>
    <lineage>
        <taxon>Bacteria</taxon>
        <taxon>Bacillati</taxon>
        <taxon>Cyanobacteriota</taxon>
        <taxon>Cyanophyceae</taxon>
        <taxon>Oscillatoriophycideae</taxon>
        <taxon>Oscillatoriales</taxon>
    </lineage>
</organism>
<protein>
    <recommendedName>
        <fullName evidence="2">STAS domain-containing protein</fullName>
    </recommendedName>
</protein>
<accession>A0A832H6X9</accession>
<gene>
    <name evidence="1" type="ORF">ENR47_05070</name>
</gene>
<evidence type="ECO:0000313" key="1">
    <source>
        <dbReference type="EMBL" id="HGW93640.1"/>
    </source>
</evidence>
<dbReference type="NCBIfam" id="NF047705">
    <property type="entry name" value="slr1659_superfam"/>
    <property type="match status" value="1"/>
</dbReference>
<sequence length="114" mass="13059">MEIKAEDYCIQYDVHGSTVNFYGSLLLNGAEEYAPIVQLLNNAIEQRTAFVTLNIQKLRMLNSSGFQMLSKFVMKVRQQGDIKLIIKGNPKISWQARSLQNLQRLMPAIQIELE</sequence>
<proteinExistence type="predicted"/>
<comment type="caution">
    <text evidence="1">The sequence shown here is derived from an EMBL/GenBank/DDBJ whole genome shotgun (WGS) entry which is preliminary data.</text>
</comment>
<name>A0A832H6X9_9CYAN</name>
<dbReference type="SUPFAM" id="SSF52091">
    <property type="entry name" value="SpoIIaa-like"/>
    <property type="match status" value="1"/>
</dbReference>
<evidence type="ECO:0008006" key="2">
    <source>
        <dbReference type="Google" id="ProtNLM"/>
    </source>
</evidence>
<reference evidence="1" key="1">
    <citation type="journal article" date="2020" name="mSystems">
        <title>Genome- and Community-Level Interaction Insights into Carbon Utilization and Element Cycling Functions of Hydrothermarchaeota in Hydrothermal Sediment.</title>
        <authorList>
            <person name="Zhou Z."/>
            <person name="Liu Y."/>
            <person name="Xu W."/>
            <person name="Pan J."/>
            <person name="Luo Z.H."/>
            <person name="Li M."/>
        </authorList>
    </citation>
    <scope>NUCLEOTIDE SEQUENCE [LARGE SCALE GENOMIC DNA]</scope>
    <source>
        <strain evidence="1">SpSt-402</strain>
    </source>
</reference>
<dbReference type="AlphaFoldDB" id="A0A832H6X9"/>